<dbReference type="PRINTS" id="PR00607">
    <property type="entry name" value="CYTCHROMECIE"/>
</dbReference>
<dbReference type="GO" id="GO:0009055">
    <property type="term" value="F:electron transfer activity"/>
    <property type="evidence" value="ECO:0007669"/>
    <property type="project" value="InterPro"/>
</dbReference>
<dbReference type="GO" id="GO:0005506">
    <property type="term" value="F:iron ion binding"/>
    <property type="evidence" value="ECO:0007669"/>
    <property type="project" value="InterPro"/>
</dbReference>
<dbReference type="Gene3D" id="1.10.760.10">
    <property type="entry name" value="Cytochrome c-like domain"/>
    <property type="match status" value="1"/>
</dbReference>
<dbReference type="Proteomes" id="UP000184305">
    <property type="component" value="Unassembled WGS sequence"/>
</dbReference>
<dbReference type="PANTHER" id="PTHR40942:SF4">
    <property type="entry name" value="CYTOCHROME C5"/>
    <property type="match status" value="1"/>
</dbReference>
<evidence type="ECO:0000313" key="7">
    <source>
        <dbReference type="EMBL" id="SHM94271.1"/>
    </source>
</evidence>
<dbReference type="STRING" id="1220495.SAMN05216288_0078"/>
<protein>
    <submittedName>
        <fullName evidence="7">Cytochrome c5</fullName>
    </submittedName>
</protein>
<proteinExistence type="predicted"/>
<reference evidence="8" key="1">
    <citation type="submission" date="2016-11" db="EMBL/GenBank/DDBJ databases">
        <authorList>
            <person name="Varghese N."/>
            <person name="Submissions S."/>
        </authorList>
    </citation>
    <scope>NUCLEOTIDE SEQUENCE [LARGE SCALE GENOMIC DNA]</scope>
    <source>
        <strain evidence="8">CECT 8089</strain>
    </source>
</reference>
<gene>
    <name evidence="7" type="ORF">SAMN05216288_0078</name>
</gene>
<dbReference type="InterPro" id="IPR002323">
    <property type="entry name" value="Cyt_CIE"/>
</dbReference>
<sequence>MNPISRPLKNYLRCRHIVKNSLKMLMYNSYTPLFRLFLPRSGGLADVFQRPSRSMLLAPAIALTLWAVTAQANTDEAVAERIKPVGQVCIAGQECKGVEAVAAVSSGGARNADDIIAKHCTACHTSGLLGAPKIGDSAAWKERADHQGGLDGILAAAINGINAMPPKGTCGDCSDDELRAAIQKMSGL</sequence>
<name>A0A1M7MUM0_9GAMM</name>
<keyword evidence="1" id="KW-0813">Transport</keyword>
<dbReference type="InterPro" id="IPR009056">
    <property type="entry name" value="Cyt_c-like_dom"/>
</dbReference>
<dbReference type="PANTHER" id="PTHR40942">
    <property type="match status" value="1"/>
</dbReference>
<dbReference type="Pfam" id="PF13442">
    <property type="entry name" value="Cytochrome_CBB3"/>
    <property type="match status" value="1"/>
</dbReference>
<keyword evidence="8" id="KW-1185">Reference proteome</keyword>
<dbReference type="GO" id="GO:0020037">
    <property type="term" value="F:heme binding"/>
    <property type="evidence" value="ECO:0007669"/>
    <property type="project" value="InterPro"/>
</dbReference>
<evidence type="ECO:0000259" key="6">
    <source>
        <dbReference type="Pfam" id="PF13442"/>
    </source>
</evidence>
<keyword evidence="3" id="KW-0479">Metal-binding</keyword>
<organism evidence="7 8">
    <name type="scientific">Phytopseudomonas punonensis</name>
    <dbReference type="NCBI Taxonomy" id="1220495"/>
    <lineage>
        <taxon>Bacteria</taxon>
        <taxon>Pseudomonadati</taxon>
        <taxon>Pseudomonadota</taxon>
        <taxon>Gammaproteobacteria</taxon>
        <taxon>Pseudomonadales</taxon>
        <taxon>Pseudomonadaceae</taxon>
        <taxon>Phytopseudomonas</taxon>
    </lineage>
</organism>
<evidence type="ECO:0000256" key="2">
    <source>
        <dbReference type="ARBA" id="ARBA00022617"/>
    </source>
</evidence>
<dbReference type="EMBL" id="FRBQ01000010">
    <property type="protein sequence ID" value="SHM94271.1"/>
    <property type="molecule type" value="Genomic_DNA"/>
</dbReference>
<dbReference type="SUPFAM" id="SSF46626">
    <property type="entry name" value="Cytochrome c"/>
    <property type="match status" value="1"/>
</dbReference>
<evidence type="ECO:0000256" key="5">
    <source>
        <dbReference type="ARBA" id="ARBA00023004"/>
    </source>
</evidence>
<keyword evidence="5" id="KW-0408">Iron</keyword>
<keyword evidence="2" id="KW-0349">Heme</keyword>
<evidence type="ECO:0000256" key="4">
    <source>
        <dbReference type="ARBA" id="ARBA00022982"/>
    </source>
</evidence>
<keyword evidence="4" id="KW-0249">Electron transport</keyword>
<evidence type="ECO:0000256" key="1">
    <source>
        <dbReference type="ARBA" id="ARBA00022448"/>
    </source>
</evidence>
<feature type="domain" description="Cytochrome c" evidence="6">
    <location>
        <begin position="110"/>
        <end position="182"/>
    </location>
</feature>
<accession>A0A1M7MUM0</accession>
<evidence type="ECO:0000256" key="3">
    <source>
        <dbReference type="ARBA" id="ARBA00022723"/>
    </source>
</evidence>
<dbReference type="AlphaFoldDB" id="A0A1M7MUM0"/>
<evidence type="ECO:0000313" key="8">
    <source>
        <dbReference type="Proteomes" id="UP000184305"/>
    </source>
</evidence>
<dbReference type="InterPro" id="IPR036909">
    <property type="entry name" value="Cyt_c-like_dom_sf"/>
</dbReference>